<dbReference type="Pfam" id="PF10315">
    <property type="entry name" value="Aim19"/>
    <property type="match status" value="1"/>
</dbReference>
<dbReference type="EMBL" id="LT795060">
    <property type="protein sequence ID" value="SJX63287.1"/>
    <property type="molecule type" value="Genomic_DNA"/>
</dbReference>
<feature type="compositionally biased region" description="Polar residues" evidence="1">
    <location>
        <begin position="275"/>
        <end position="285"/>
    </location>
</feature>
<gene>
    <name evidence="2" type="ORF">SRS1_14108</name>
</gene>
<evidence type="ECO:0000313" key="2">
    <source>
        <dbReference type="EMBL" id="SJX63287.1"/>
    </source>
</evidence>
<proteinExistence type="predicted"/>
<evidence type="ECO:0000256" key="1">
    <source>
        <dbReference type="SAM" id="MobiDB-lite"/>
    </source>
</evidence>
<dbReference type="InterPro" id="IPR019419">
    <property type="entry name" value="AIM19"/>
</dbReference>
<name>A0A2N8UE75_9BASI</name>
<dbReference type="PANTHER" id="PTHR28177">
    <property type="entry name" value="ALTERED INHERITANCE OF MITOCHONDRIA PROTEIN 19, MITOCHONDRIAL"/>
    <property type="match status" value="1"/>
</dbReference>
<feature type="compositionally biased region" description="Low complexity" evidence="1">
    <location>
        <begin position="251"/>
        <end position="263"/>
    </location>
</feature>
<reference evidence="2 3" key="1">
    <citation type="submission" date="2017-02" db="EMBL/GenBank/DDBJ databases">
        <authorList>
            <person name="Peterson S.W."/>
        </authorList>
    </citation>
    <scope>NUCLEOTIDE SEQUENCE [LARGE SCALE GENOMIC DNA]</scope>
    <source>
        <strain evidence="2 3">SRS1_H2-8</strain>
    </source>
</reference>
<accession>A0A2N8UE75</accession>
<feature type="region of interest" description="Disordered" evidence="1">
    <location>
        <begin position="251"/>
        <end position="285"/>
    </location>
</feature>
<organism evidence="2 3">
    <name type="scientific">Sporisorium reilianum f. sp. reilianum</name>
    <dbReference type="NCBI Taxonomy" id="72559"/>
    <lineage>
        <taxon>Eukaryota</taxon>
        <taxon>Fungi</taxon>
        <taxon>Dikarya</taxon>
        <taxon>Basidiomycota</taxon>
        <taxon>Ustilaginomycotina</taxon>
        <taxon>Ustilaginomycetes</taxon>
        <taxon>Ustilaginales</taxon>
        <taxon>Ustilaginaceae</taxon>
        <taxon>Sporisorium</taxon>
    </lineage>
</organism>
<dbReference type="Proteomes" id="UP000239563">
    <property type="component" value="Chromosome VII"/>
</dbReference>
<dbReference type="AlphaFoldDB" id="A0A2N8UE75"/>
<dbReference type="GO" id="GO:0005739">
    <property type="term" value="C:mitochondrion"/>
    <property type="evidence" value="ECO:0007669"/>
    <property type="project" value="TreeGrafter"/>
</dbReference>
<protein>
    <submittedName>
        <fullName evidence="2">Uncharacterized protein</fullName>
    </submittedName>
</protein>
<sequence length="285" mass="29741">MQAIQSEKIESDGWLQNTVRSLGSYAQTSTPAYTLTALFALSTPFGFASPAQAAAEAAAKLQRQKQLAQASTAASNQGSNGLVARLVANVQAQKAASAQMQPPLRTVPPFWQLAFFAAAFGTGGYMIDQGDQLNGSGVITAWSLTYLIFKTAPSIKQLPKNPLALSLSSAVLAIGLGVHGSHYFDRTSWRGAIPSLAGASEAATSAKGRSSLLSFDTVGKTDTDRAPTSIFANRQALPVASALNFTEPAASSTNSSFGSPSNNDQARTAAFLRRQGSSPQARLVP</sequence>
<dbReference type="PANTHER" id="PTHR28177:SF1">
    <property type="entry name" value="ALTERED INHERITANCE OF MITOCHONDRIA PROTEIN 19, MITOCHONDRIAL"/>
    <property type="match status" value="1"/>
</dbReference>
<evidence type="ECO:0000313" key="3">
    <source>
        <dbReference type="Proteomes" id="UP000239563"/>
    </source>
</evidence>